<evidence type="ECO:0000313" key="5">
    <source>
        <dbReference type="Proteomes" id="UP001304300"/>
    </source>
</evidence>
<dbReference type="RefSeq" id="WP_317832591.1">
    <property type="nucleotide sequence ID" value="NZ_CP136920.1"/>
</dbReference>
<dbReference type="AlphaFoldDB" id="A0AAQ3QUI5"/>
<evidence type="ECO:0000313" key="4">
    <source>
        <dbReference type="EMBL" id="WOO40522.1"/>
    </source>
</evidence>
<dbReference type="EMBL" id="CP136920">
    <property type="protein sequence ID" value="WOO40522.1"/>
    <property type="molecule type" value="Genomic_DNA"/>
</dbReference>
<dbReference type="EMBL" id="CP136920">
    <property type="protein sequence ID" value="WOO40375.1"/>
    <property type="molecule type" value="Genomic_DNA"/>
</dbReference>
<dbReference type="KEGG" id="puo:RZN69_17530"/>
<dbReference type="KEGG" id="puo:RZN69_17285"/>
<dbReference type="KEGG" id="puo:RZN69_17775"/>
<dbReference type="Proteomes" id="UP001304300">
    <property type="component" value="Chromosome"/>
</dbReference>
<gene>
    <name evidence="1" type="ORF">RZN69_17285</name>
    <name evidence="2" type="ORF">RZN69_17530</name>
    <name evidence="3" type="ORF">RZN69_17775</name>
    <name evidence="4" type="ORF">RZN69_18020</name>
</gene>
<reference evidence="3 5" key="1">
    <citation type="submission" date="2023-10" db="EMBL/GenBank/DDBJ databases">
        <title>Rubellicoccus peritrichatus gen. nov., sp. nov., isolated from an algae of coral reef tank.</title>
        <authorList>
            <person name="Luo J."/>
        </authorList>
    </citation>
    <scope>NUCLEOTIDE SEQUENCE [LARGE SCALE GENOMIC DNA]</scope>
    <source>
        <strain evidence="3 5">CR14</strain>
    </source>
</reference>
<proteinExistence type="predicted"/>
<organism evidence="3 5">
    <name type="scientific">Rubellicoccus peritrichatus</name>
    <dbReference type="NCBI Taxonomy" id="3080537"/>
    <lineage>
        <taxon>Bacteria</taxon>
        <taxon>Pseudomonadati</taxon>
        <taxon>Verrucomicrobiota</taxon>
        <taxon>Opitutia</taxon>
        <taxon>Puniceicoccales</taxon>
        <taxon>Cerasicoccaceae</taxon>
        <taxon>Rubellicoccus</taxon>
    </lineage>
</organism>
<accession>A0AAQ3QUI5</accession>
<dbReference type="KEGG" id="puo:RZN69_18020"/>
<sequence>MADVKVKVGTDNSLLDTGLAKAQNKVQAFATTAARQFAKAFAFASVLLGLKRMYSDLDRIDKLSKQLGDGTSDFIQDLSIQADLTGANLEYATRGLKRFIGEVNRAGGPTQSIADEMKALGLTVEDFKDKSPEEVFMLLANTVGGLTTESDRLAAITGLLGNRYTEILPLLQDVAANGLARASKASEGAVKSTADFNDQLALLANTVKGFLFPVLDVFNRIIGVLRRSVEALGRQIGNVISLVMENVASVGQAIDGILSLDVDKIKDSFARVSDNFRITLSSMKAEAKNALEDIGSIITTGTQSASDEAQDILSRDPILQNNKRRTRRKPGPSRSDETAKKALERLLDKDAKGRSKLDEIRSRAGLGEVASITAIGGGGGFASADPRTLERLAKQQLDKLEGIKNEIRKLKDGGASFA</sequence>
<keyword evidence="5" id="KW-1185">Reference proteome</keyword>
<evidence type="ECO:0000313" key="2">
    <source>
        <dbReference type="EMBL" id="WOO40424.1"/>
    </source>
</evidence>
<protein>
    <submittedName>
        <fullName evidence="3">Uncharacterized protein</fullName>
    </submittedName>
</protein>
<evidence type="ECO:0000313" key="3">
    <source>
        <dbReference type="EMBL" id="WOO40473.1"/>
    </source>
</evidence>
<dbReference type="EMBL" id="CP136920">
    <property type="protein sequence ID" value="WOO40424.1"/>
    <property type="molecule type" value="Genomic_DNA"/>
</dbReference>
<evidence type="ECO:0000313" key="1">
    <source>
        <dbReference type="EMBL" id="WOO40375.1"/>
    </source>
</evidence>
<dbReference type="EMBL" id="CP136920">
    <property type="protein sequence ID" value="WOO40473.1"/>
    <property type="molecule type" value="Genomic_DNA"/>
</dbReference>
<name>A0AAQ3QUI5_9BACT</name>